<dbReference type="OrthoDB" id="5125733at2759"/>
<dbReference type="EMBL" id="KZ613803">
    <property type="protein sequence ID" value="PMD59843.1"/>
    <property type="molecule type" value="Genomic_DNA"/>
</dbReference>
<keyword evidence="3" id="KW-1185">Reference proteome</keyword>
<dbReference type="PANTHER" id="PTHR33112:SF16">
    <property type="entry name" value="HETEROKARYON INCOMPATIBILITY DOMAIN-CONTAINING PROTEIN"/>
    <property type="match status" value="1"/>
</dbReference>
<evidence type="ECO:0000259" key="1">
    <source>
        <dbReference type="Pfam" id="PF06985"/>
    </source>
</evidence>
<dbReference type="RefSeq" id="XP_024736747.1">
    <property type="nucleotide sequence ID" value="XM_024878108.1"/>
</dbReference>
<dbReference type="Pfam" id="PF06985">
    <property type="entry name" value="HET"/>
    <property type="match status" value="1"/>
</dbReference>
<gene>
    <name evidence="2" type="ORF">K444DRAFT_589488</name>
</gene>
<dbReference type="PANTHER" id="PTHR33112">
    <property type="entry name" value="DOMAIN PROTEIN, PUTATIVE-RELATED"/>
    <property type="match status" value="1"/>
</dbReference>
<sequence>MEHPSVPKRPELCERCNLIFATIENLRSLVSSQGLPHYGPQELDEHAKAGCHMCQLLRYRFTPDYPHGTLFLQGSARDIPEVITQYPSQISSMGHLSVKWDTITIRVQGYTDDPVFSYLDIDPLSYDTGSAFVAKHYKKLLKECLEHHECGSRHLPPLPSRVIDVGLADSSIEPKLHVSDHTEKVPYTTLSYCWGDLGQLTTTKATLEKHQHCMPMSTLSLSVQNAITVTRHLGIRYLWVDALCIIQDCPTDVAREINKMGSIYTDSTLTIAATRSERAADGFLEKYSIDQAERPTEARYTMQGLAEPEPASKFFLPILLPNGTFGNISVSKKRPREWEPGYLESRGWTLQEFLLSKRLLLFGHDGDVRWHCLRRRGFDSVLFPSPSEEPEFVGGSLFVLHEGISGRGQTRQRVWSDIIKEYSGRKLTKLEDRLPAIAGIAAELKKQWNYSYAAGIWVELLQQDVLWEVLEEDDEIHPVSQQNIAPSWSWASVNKQVICPYDDRRWTAEILSCTVFLVDPGVPFGQVREGFLIIRGETCLETRATKGEFSGPGYKPKQDDVSSRASSLNLLLRVIHNTEYSKGNPYIGSSGVILQPVEDGKFKRVGVFSYDARHDITTNRSYWITREVIIV</sequence>
<accession>A0A2J6TA30</accession>
<reference evidence="2 3" key="1">
    <citation type="submission" date="2016-04" db="EMBL/GenBank/DDBJ databases">
        <title>A degradative enzymes factory behind the ericoid mycorrhizal symbiosis.</title>
        <authorList>
            <consortium name="DOE Joint Genome Institute"/>
            <person name="Martino E."/>
            <person name="Morin E."/>
            <person name="Grelet G."/>
            <person name="Kuo A."/>
            <person name="Kohler A."/>
            <person name="Daghino S."/>
            <person name="Barry K."/>
            <person name="Choi C."/>
            <person name="Cichocki N."/>
            <person name="Clum A."/>
            <person name="Copeland A."/>
            <person name="Hainaut M."/>
            <person name="Haridas S."/>
            <person name="Labutti K."/>
            <person name="Lindquist E."/>
            <person name="Lipzen A."/>
            <person name="Khouja H.-R."/>
            <person name="Murat C."/>
            <person name="Ohm R."/>
            <person name="Olson A."/>
            <person name="Spatafora J."/>
            <person name="Veneault-Fourrey C."/>
            <person name="Henrissat B."/>
            <person name="Grigoriev I."/>
            <person name="Martin F."/>
            <person name="Perotto S."/>
        </authorList>
    </citation>
    <scope>NUCLEOTIDE SEQUENCE [LARGE SCALE GENOMIC DNA]</scope>
    <source>
        <strain evidence="2 3">E</strain>
    </source>
</reference>
<dbReference type="GeneID" id="36586185"/>
<protein>
    <submittedName>
        <fullName evidence="2">HET-domain-containing protein</fullName>
    </submittedName>
</protein>
<evidence type="ECO:0000313" key="3">
    <source>
        <dbReference type="Proteomes" id="UP000235371"/>
    </source>
</evidence>
<dbReference type="AlphaFoldDB" id="A0A2J6TA30"/>
<organism evidence="2 3">
    <name type="scientific">Hyaloscypha bicolor E</name>
    <dbReference type="NCBI Taxonomy" id="1095630"/>
    <lineage>
        <taxon>Eukaryota</taxon>
        <taxon>Fungi</taxon>
        <taxon>Dikarya</taxon>
        <taxon>Ascomycota</taxon>
        <taxon>Pezizomycotina</taxon>
        <taxon>Leotiomycetes</taxon>
        <taxon>Helotiales</taxon>
        <taxon>Hyaloscyphaceae</taxon>
        <taxon>Hyaloscypha</taxon>
        <taxon>Hyaloscypha bicolor</taxon>
    </lineage>
</organism>
<dbReference type="Proteomes" id="UP000235371">
    <property type="component" value="Unassembled WGS sequence"/>
</dbReference>
<feature type="domain" description="Heterokaryon incompatibility" evidence="1">
    <location>
        <begin position="187"/>
        <end position="352"/>
    </location>
</feature>
<dbReference type="InterPro" id="IPR010730">
    <property type="entry name" value="HET"/>
</dbReference>
<dbReference type="STRING" id="1095630.A0A2J6TA30"/>
<name>A0A2J6TA30_9HELO</name>
<dbReference type="InParanoid" id="A0A2J6TA30"/>
<evidence type="ECO:0000313" key="2">
    <source>
        <dbReference type="EMBL" id="PMD59843.1"/>
    </source>
</evidence>
<proteinExistence type="predicted"/>